<evidence type="ECO:0000256" key="1">
    <source>
        <dbReference type="ARBA" id="ARBA00004191"/>
    </source>
</evidence>
<evidence type="ECO:0000256" key="4">
    <source>
        <dbReference type="ARBA" id="ARBA00022729"/>
    </source>
</evidence>
<dbReference type="PANTHER" id="PTHR31018">
    <property type="entry name" value="SPORULATION-SPECIFIC PROTEIN-RELATED"/>
    <property type="match status" value="1"/>
</dbReference>
<keyword evidence="5" id="KW-0325">Glycoprotein</keyword>
<evidence type="ECO:0000313" key="8">
    <source>
        <dbReference type="EMBL" id="KAK3216410.1"/>
    </source>
</evidence>
<evidence type="ECO:0000256" key="7">
    <source>
        <dbReference type="SAM" id="SignalP"/>
    </source>
</evidence>
<keyword evidence="2" id="KW-0134">Cell wall</keyword>
<keyword evidence="3" id="KW-0964">Secreted</keyword>
<dbReference type="InterPro" id="IPR051648">
    <property type="entry name" value="CWI-Assembly_Regulator"/>
</dbReference>
<dbReference type="InterPro" id="IPR036941">
    <property type="entry name" value="Rcpt_L-dom_sf"/>
</dbReference>
<reference evidence="8 9" key="1">
    <citation type="submission" date="2021-02" db="EMBL/GenBank/DDBJ databases">
        <title>Genome assembly of Pseudopithomyces chartarum.</title>
        <authorList>
            <person name="Jauregui R."/>
            <person name="Singh J."/>
            <person name="Voisey C."/>
        </authorList>
    </citation>
    <scope>NUCLEOTIDE SEQUENCE [LARGE SCALE GENOMIC DNA]</scope>
    <source>
        <strain evidence="8 9">AGR01</strain>
    </source>
</reference>
<feature type="region of interest" description="Disordered" evidence="6">
    <location>
        <begin position="357"/>
        <end position="377"/>
    </location>
</feature>
<feature type="compositionally biased region" description="Low complexity" evidence="6">
    <location>
        <begin position="357"/>
        <end position="366"/>
    </location>
</feature>
<evidence type="ECO:0000256" key="2">
    <source>
        <dbReference type="ARBA" id="ARBA00022512"/>
    </source>
</evidence>
<keyword evidence="9" id="KW-1185">Reference proteome</keyword>
<accession>A0AAN6RKC6</accession>
<dbReference type="GO" id="GO:0009986">
    <property type="term" value="C:cell surface"/>
    <property type="evidence" value="ECO:0007669"/>
    <property type="project" value="TreeGrafter"/>
</dbReference>
<dbReference type="GO" id="GO:0005886">
    <property type="term" value="C:plasma membrane"/>
    <property type="evidence" value="ECO:0007669"/>
    <property type="project" value="TreeGrafter"/>
</dbReference>
<protein>
    <recommendedName>
        <fullName evidence="10">GPI-anchored cell wall organization protein Ecm33</fullName>
    </recommendedName>
</protein>
<dbReference type="SUPFAM" id="SSF52058">
    <property type="entry name" value="L domain-like"/>
    <property type="match status" value="2"/>
</dbReference>
<feature type="chain" id="PRO_5042919540" description="GPI-anchored cell wall organization protein Ecm33" evidence="7">
    <location>
        <begin position="20"/>
        <end position="400"/>
    </location>
</feature>
<evidence type="ECO:0008006" key="10">
    <source>
        <dbReference type="Google" id="ProtNLM"/>
    </source>
</evidence>
<evidence type="ECO:0000256" key="6">
    <source>
        <dbReference type="SAM" id="MobiDB-lite"/>
    </source>
</evidence>
<dbReference type="GO" id="GO:0009277">
    <property type="term" value="C:fungal-type cell wall"/>
    <property type="evidence" value="ECO:0007669"/>
    <property type="project" value="TreeGrafter"/>
</dbReference>
<name>A0AAN6RKC6_9PLEO</name>
<evidence type="ECO:0000256" key="5">
    <source>
        <dbReference type="ARBA" id="ARBA00023180"/>
    </source>
</evidence>
<sequence>MSLLRLALPALAVAGSAYAACSASGTATIENGGDATAIATCTTFSGSIALATGVADDIDLGSLKTIKGDLTIKDNSNIKRFGGQNLETVQGKFRVDNVAELAALSMPKLKEVDSLIMLGLPNLRNLEFTTGISKCDNLDIENTKLQNLDGINLEQASSIVLANNIEIDTINFPNITNITDFLTLSFNNAMVNVSFPELESANNISIRAIGSLAIPSLTKINVGDFGVFESDNLETIAAPKLTKIDGALVINNNKGLKNISFDALTDVGANLQIANNTNLHDMEGLPELKDVQAALDMSGNFTKIETPSLEFVKGVFNLQSVGDIGDICEKFYDPLKSKGKLQKGKYVCKGKLEEAKTAGQTPTGQTSSGGSGGDDKGAASGLTIPSLSLGLVGMFAVLLL</sequence>
<dbReference type="AlphaFoldDB" id="A0AAN6RKC6"/>
<comment type="subcellular location">
    <subcellularLocation>
        <location evidence="1">Secreted</location>
        <location evidence="1">Cell wall</location>
    </subcellularLocation>
</comment>
<feature type="signal peptide" evidence="7">
    <location>
        <begin position="1"/>
        <end position="19"/>
    </location>
</feature>
<dbReference type="Gene3D" id="3.80.20.20">
    <property type="entry name" value="Receptor L-domain"/>
    <property type="match status" value="1"/>
</dbReference>
<evidence type="ECO:0000313" key="9">
    <source>
        <dbReference type="Proteomes" id="UP001280581"/>
    </source>
</evidence>
<organism evidence="8 9">
    <name type="scientific">Pseudopithomyces chartarum</name>
    <dbReference type="NCBI Taxonomy" id="1892770"/>
    <lineage>
        <taxon>Eukaryota</taxon>
        <taxon>Fungi</taxon>
        <taxon>Dikarya</taxon>
        <taxon>Ascomycota</taxon>
        <taxon>Pezizomycotina</taxon>
        <taxon>Dothideomycetes</taxon>
        <taxon>Pleosporomycetidae</taxon>
        <taxon>Pleosporales</taxon>
        <taxon>Massarineae</taxon>
        <taxon>Didymosphaeriaceae</taxon>
        <taxon>Pseudopithomyces</taxon>
    </lineage>
</organism>
<comment type="caution">
    <text evidence="8">The sequence shown here is derived from an EMBL/GenBank/DDBJ whole genome shotgun (WGS) entry which is preliminary data.</text>
</comment>
<keyword evidence="4 7" id="KW-0732">Signal</keyword>
<dbReference type="Pfam" id="PF12454">
    <property type="entry name" value="Ecm33"/>
    <property type="match status" value="1"/>
</dbReference>
<dbReference type="Proteomes" id="UP001280581">
    <property type="component" value="Unassembled WGS sequence"/>
</dbReference>
<dbReference type="EMBL" id="WVTA01000002">
    <property type="protein sequence ID" value="KAK3216410.1"/>
    <property type="molecule type" value="Genomic_DNA"/>
</dbReference>
<gene>
    <name evidence="8" type="ORF">GRF29_8g3203272</name>
</gene>
<dbReference type="PANTHER" id="PTHR31018:SF3">
    <property type="entry name" value="RECEPTOR PROTEIN-TYROSINE KINASE"/>
    <property type="match status" value="1"/>
</dbReference>
<proteinExistence type="predicted"/>
<evidence type="ECO:0000256" key="3">
    <source>
        <dbReference type="ARBA" id="ARBA00022525"/>
    </source>
</evidence>
<dbReference type="GO" id="GO:0031505">
    <property type="term" value="P:fungal-type cell wall organization"/>
    <property type="evidence" value="ECO:0007669"/>
    <property type="project" value="TreeGrafter"/>
</dbReference>